<proteinExistence type="inferred from homology"/>
<dbReference type="STRING" id="1480694.DC28_15310"/>
<dbReference type="SUPFAM" id="SSF161098">
    <property type="entry name" value="MetI-like"/>
    <property type="match status" value="1"/>
</dbReference>
<dbReference type="Proteomes" id="UP000029692">
    <property type="component" value="Unassembled WGS sequence"/>
</dbReference>
<dbReference type="SUPFAM" id="SSF160964">
    <property type="entry name" value="MalF N-terminal region-like"/>
    <property type="match status" value="1"/>
</dbReference>
<dbReference type="OrthoDB" id="368874at2"/>
<keyword evidence="10" id="KW-1185">Reference proteome</keyword>
<dbReference type="Gene3D" id="1.10.3720.10">
    <property type="entry name" value="MetI-like"/>
    <property type="match status" value="1"/>
</dbReference>
<dbReference type="AlphaFoldDB" id="A0A098QSM6"/>
<dbReference type="PANTHER" id="PTHR30193:SF37">
    <property type="entry name" value="INNER MEMBRANE ABC TRANSPORTER PERMEASE PROTEIN YCJO"/>
    <property type="match status" value="1"/>
</dbReference>
<reference evidence="9 10" key="1">
    <citation type="submission" date="2014-05" db="EMBL/GenBank/DDBJ databases">
        <title>De novo Genome Sequence of Spirocheata sp.</title>
        <authorList>
            <person name="Shivani Y."/>
            <person name="Subhash Y."/>
            <person name="Tushar L."/>
            <person name="Sasikala C."/>
            <person name="Ramana C.V."/>
        </authorList>
    </citation>
    <scope>NUCLEOTIDE SEQUENCE [LARGE SCALE GENOMIC DNA]</scope>
    <source>
        <strain evidence="9 10">JC230</strain>
    </source>
</reference>
<evidence type="ECO:0000259" key="8">
    <source>
        <dbReference type="PROSITE" id="PS50928"/>
    </source>
</evidence>
<keyword evidence="2 7" id="KW-0813">Transport</keyword>
<evidence type="ECO:0000256" key="5">
    <source>
        <dbReference type="ARBA" id="ARBA00022989"/>
    </source>
</evidence>
<feature type="transmembrane region" description="Helical" evidence="7">
    <location>
        <begin position="76"/>
        <end position="98"/>
    </location>
</feature>
<evidence type="ECO:0000313" key="9">
    <source>
        <dbReference type="EMBL" id="KGE70840.1"/>
    </source>
</evidence>
<sequence>MRLKGSPGQKAVIWLFLAPASISLFVFFLYPIGYSLVLSLFNYDPLKPREAIEFIGLGNFTAYLGGTDFVSQYKHVLYYLILYIPLVLTTSMIQALLLNREFPGKTAYKVLFYLPVISSWVAVALIWRWLLHGQYGLINNLLAFFGVEGPSWLNNPRWAMPGVVLAAVWKDTGYYALILLAALKGIDKGYYEAAVIDGAGYMQRFWRITLPLVTPTLFLLVVINVIAGFQVFESIYIMTEGGPAGATRVPVEQVYRNAFTYYKMGYASAVAWILGFVIMIATAIQFRVEKKWVNYES</sequence>
<protein>
    <recommendedName>
        <fullName evidence="8">ABC transmembrane type-1 domain-containing protein</fullName>
    </recommendedName>
</protein>
<keyword evidence="4 7" id="KW-0812">Transmembrane</keyword>
<accession>A0A098QSM6</accession>
<dbReference type="RefSeq" id="WP_037550405.1">
    <property type="nucleotide sequence ID" value="NZ_JNUP01000072.1"/>
</dbReference>
<dbReference type="Pfam" id="PF00528">
    <property type="entry name" value="BPD_transp_1"/>
    <property type="match status" value="1"/>
</dbReference>
<keyword evidence="6 7" id="KW-0472">Membrane</keyword>
<keyword evidence="3" id="KW-1003">Cell membrane</keyword>
<dbReference type="GO" id="GO:0055085">
    <property type="term" value="P:transmembrane transport"/>
    <property type="evidence" value="ECO:0007669"/>
    <property type="project" value="InterPro"/>
</dbReference>
<keyword evidence="5 7" id="KW-1133">Transmembrane helix</keyword>
<dbReference type="PROSITE" id="PS50928">
    <property type="entry name" value="ABC_TM1"/>
    <property type="match status" value="1"/>
</dbReference>
<evidence type="ECO:0000256" key="3">
    <source>
        <dbReference type="ARBA" id="ARBA00022475"/>
    </source>
</evidence>
<dbReference type="InterPro" id="IPR000515">
    <property type="entry name" value="MetI-like"/>
</dbReference>
<evidence type="ECO:0000256" key="1">
    <source>
        <dbReference type="ARBA" id="ARBA00004651"/>
    </source>
</evidence>
<name>A0A098QSM6_9SPIO</name>
<gene>
    <name evidence="9" type="ORF">DC28_15310</name>
</gene>
<comment type="caution">
    <text evidence="9">The sequence shown here is derived from an EMBL/GenBank/DDBJ whole genome shotgun (WGS) entry which is preliminary data.</text>
</comment>
<evidence type="ECO:0000256" key="6">
    <source>
        <dbReference type="ARBA" id="ARBA00023136"/>
    </source>
</evidence>
<dbReference type="eggNOG" id="COG1175">
    <property type="taxonomic scope" value="Bacteria"/>
</dbReference>
<dbReference type="InterPro" id="IPR051393">
    <property type="entry name" value="ABC_transporter_permease"/>
</dbReference>
<dbReference type="PANTHER" id="PTHR30193">
    <property type="entry name" value="ABC TRANSPORTER PERMEASE PROTEIN"/>
    <property type="match status" value="1"/>
</dbReference>
<dbReference type="CDD" id="cd06261">
    <property type="entry name" value="TM_PBP2"/>
    <property type="match status" value="1"/>
</dbReference>
<feature type="domain" description="ABC transmembrane type-1" evidence="8">
    <location>
        <begin position="73"/>
        <end position="285"/>
    </location>
</feature>
<feature type="transmembrane region" description="Helical" evidence="7">
    <location>
        <begin position="158"/>
        <end position="183"/>
    </location>
</feature>
<feature type="transmembrane region" description="Helical" evidence="7">
    <location>
        <begin position="110"/>
        <end position="130"/>
    </location>
</feature>
<dbReference type="EMBL" id="JNUP01000072">
    <property type="protein sequence ID" value="KGE70840.1"/>
    <property type="molecule type" value="Genomic_DNA"/>
</dbReference>
<dbReference type="GO" id="GO:0005886">
    <property type="term" value="C:plasma membrane"/>
    <property type="evidence" value="ECO:0007669"/>
    <property type="project" value="UniProtKB-SubCell"/>
</dbReference>
<evidence type="ECO:0000256" key="4">
    <source>
        <dbReference type="ARBA" id="ARBA00022692"/>
    </source>
</evidence>
<feature type="transmembrane region" description="Helical" evidence="7">
    <location>
        <begin position="12"/>
        <end position="32"/>
    </location>
</feature>
<evidence type="ECO:0000256" key="2">
    <source>
        <dbReference type="ARBA" id="ARBA00022448"/>
    </source>
</evidence>
<comment type="subcellular location">
    <subcellularLocation>
        <location evidence="1 7">Cell membrane</location>
        <topology evidence="1 7">Multi-pass membrane protein</topology>
    </subcellularLocation>
</comment>
<evidence type="ECO:0000256" key="7">
    <source>
        <dbReference type="RuleBase" id="RU363032"/>
    </source>
</evidence>
<feature type="transmembrane region" description="Helical" evidence="7">
    <location>
        <begin position="264"/>
        <end position="284"/>
    </location>
</feature>
<feature type="transmembrane region" description="Helical" evidence="7">
    <location>
        <begin position="212"/>
        <end position="232"/>
    </location>
</feature>
<evidence type="ECO:0000313" key="10">
    <source>
        <dbReference type="Proteomes" id="UP000029692"/>
    </source>
</evidence>
<organism evidence="9 10">
    <name type="scientific">Spirochaeta lutea</name>
    <dbReference type="NCBI Taxonomy" id="1480694"/>
    <lineage>
        <taxon>Bacteria</taxon>
        <taxon>Pseudomonadati</taxon>
        <taxon>Spirochaetota</taxon>
        <taxon>Spirochaetia</taxon>
        <taxon>Spirochaetales</taxon>
        <taxon>Spirochaetaceae</taxon>
        <taxon>Spirochaeta</taxon>
    </lineage>
</organism>
<comment type="similarity">
    <text evidence="7">Belongs to the binding-protein-dependent transport system permease family.</text>
</comment>
<dbReference type="InterPro" id="IPR035906">
    <property type="entry name" value="MetI-like_sf"/>
</dbReference>